<dbReference type="EMBL" id="QRUU01000067">
    <property type="protein sequence ID" value="RGR92574.1"/>
    <property type="molecule type" value="Genomic_DNA"/>
</dbReference>
<evidence type="ECO:0000259" key="4">
    <source>
        <dbReference type="PROSITE" id="PS51084"/>
    </source>
</evidence>
<dbReference type="RefSeq" id="WP_118485121.1">
    <property type="nucleotide sequence ID" value="NZ_CAUELD010000116.1"/>
</dbReference>
<dbReference type="GO" id="GO:0009117">
    <property type="term" value="P:nucleotide metabolic process"/>
    <property type="evidence" value="ECO:0007669"/>
    <property type="project" value="TreeGrafter"/>
</dbReference>
<keyword evidence="6" id="KW-1185">Reference proteome</keyword>
<protein>
    <submittedName>
        <fullName evidence="5">HIT family protein</fullName>
    </submittedName>
</protein>
<evidence type="ECO:0000256" key="1">
    <source>
        <dbReference type="PIRSR" id="PIRSR601310-1"/>
    </source>
</evidence>
<evidence type="ECO:0000256" key="3">
    <source>
        <dbReference type="PROSITE-ProRule" id="PRU00464"/>
    </source>
</evidence>
<dbReference type="Pfam" id="PF01230">
    <property type="entry name" value="HIT"/>
    <property type="match status" value="1"/>
</dbReference>
<comment type="caution">
    <text evidence="5">The sequence shown here is derived from an EMBL/GenBank/DDBJ whole genome shotgun (WGS) entry which is preliminary data.</text>
</comment>
<proteinExistence type="predicted"/>
<dbReference type="PANTHER" id="PTHR46648">
    <property type="entry name" value="HIT FAMILY PROTEIN 1"/>
    <property type="match status" value="1"/>
</dbReference>
<dbReference type="AlphaFoldDB" id="A0A412GCR5"/>
<dbReference type="InterPro" id="IPR001310">
    <property type="entry name" value="Histidine_triad_HIT"/>
</dbReference>
<evidence type="ECO:0000313" key="5">
    <source>
        <dbReference type="EMBL" id="RGR92574.1"/>
    </source>
</evidence>
<dbReference type="SUPFAM" id="SSF54197">
    <property type="entry name" value="HIT-like"/>
    <property type="match status" value="1"/>
</dbReference>
<dbReference type="PANTHER" id="PTHR46648:SF1">
    <property type="entry name" value="ADENOSINE 5'-MONOPHOSPHORAMIDASE HNT1"/>
    <property type="match status" value="1"/>
</dbReference>
<gene>
    <name evidence="5" type="ORF">DWY20_12595</name>
</gene>
<dbReference type="Proteomes" id="UP000285864">
    <property type="component" value="Unassembled WGS sequence"/>
</dbReference>
<dbReference type="PROSITE" id="PS51084">
    <property type="entry name" value="HIT_2"/>
    <property type="match status" value="1"/>
</dbReference>
<evidence type="ECO:0000256" key="2">
    <source>
        <dbReference type="PIRSR" id="PIRSR601310-3"/>
    </source>
</evidence>
<feature type="short sequence motif" description="Histidine triad motif" evidence="2 3">
    <location>
        <begin position="91"/>
        <end position="95"/>
    </location>
</feature>
<feature type="domain" description="HIT" evidence="4">
    <location>
        <begin position="4"/>
        <end position="107"/>
    </location>
</feature>
<evidence type="ECO:0000313" key="6">
    <source>
        <dbReference type="Proteomes" id="UP000285864"/>
    </source>
</evidence>
<dbReference type="Gene3D" id="3.30.428.10">
    <property type="entry name" value="HIT-like"/>
    <property type="match status" value="1"/>
</dbReference>
<dbReference type="InterPro" id="IPR011146">
    <property type="entry name" value="HIT-like"/>
</dbReference>
<dbReference type="PRINTS" id="PR00332">
    <property type="entry name" value="HISTRIAD"/>
</dbReference>
<reference evidence="5 6" key="1">
    <citation type="submission" date="2018-08" db="EMBL/GenBank/DDBJ databases">
        <title>A genome reference for cultivated species of the human gut microbiota.</title>
        <authorList>
            <person name="Zou Y."/>
            <person name="Xue W."/>
            <person name="Luo G."/>
        </authorList>
    </citation>
    <scope>NUCLEOTIDE SEQUENCE [LARGE SCALE GENOMIC DNA]</scope>
    <source>
        <strain evidence="5 6">AF24-2</strain>
    </source>
</reference>
<dbReference type="GO" id="GO:0003824">
    <property type="term" value="F:catalytic activity"/>
    <property type="evidence" value="ECO:0007669"/>
    <property type="project" value="InterPro"/>
</dbReference>
<feature type="active site" description="Tele-AMP-histidine intermediate" evidence="1">
    <location>
        <position position="93"/>
    </location>
</feature>
<name>A0A412GCR5_9BACT</name>
<accession>A0A412GCR5</accession>
<dbReference type="InterPro" id="IPR036265">
    <property type="entry name" value="HIT-like_sf"/>
</dbReference>
<sequence length="134" mass="15099">MATIFSKIVAGEIPSYKVAEDDKFYAFLDINPLVKGHTLVVPKKEVDYIYDLSDEELAAMHVFAKHVALAIQKAFPCRKVGEAVIGLEVPHAHIHLIPIQNESDMLFSNPKLKLSDEEFKSIEERIHNAWEGKA</sequence>
<organism evidence="5 6">
    <name type="scientific">Phocaeicola coprocola</name>
    <dbReference type="NCBI Taxonomy" id="310298"/>
    <lineage>
        <taxon>Bacteria</taxon>
        <taxon>Pseudomonadati</taxon>
        <taxon>Bacteroidota</taxon>
        <taxon>Bacteroidia</taxon>
        <taxon>Bacteroidales</taxon>
        <taxon>Bacteroidaceae</taxon>
        <taxon>Phocaeicola</taxon>
    </lineage>
</organism>